<reference evidence="2 3" key="1">
    <citation type="journal article" date="2018" name="Mycol. Prog.">
        <title>Coniella lustricola, a new species from submerged detritus.</title>
        <authorList>
            <person name="Raudabaugh D.B."/>
            <person name="Iturriaga T."/>
            <person name="Carver A."/>
            <person name="Mondo S."/>
            <person name="Pangilinan J."/>
            <person name="Lipzen A."/>
            <person name="He G."/>
            <person name="Amirebrahimi M."/>
            <person name="Grigoriev I.V."/>
            <person name="Miller A.N."/>
        </authorList>
    </citation>
    <scope>NUCLEOTIDE SEQUENCE [LARGE SCALE GENOMIC DNA]</scope>
    <source>
        <strain evidence="2 3">B22-T-1</strain>
    </source>
</reference>
<accession>A0A2T2ZVD8</accession>
<evidence type="ECO:0000313" key="2">
    <source>
        <dbReference type="EMBL" id="PSR77730.1"/>
    </source>
</evidence>
<evidence type="ECO:0000313" key="3">
    <source>
        <dbReference type="Proteomes" id="UP000241462"/>
    </source>
</evidence>
<protein>
    <recommendedName>
        <fullName evidence="4">Carbohydrate esterase family 16 protein</fullName>
    </recommendedName>
</protein>
<dbReference type="InterPro" id="IPR036514">
    <property type="entry name" value="SGNH_hydro_sf"/>
</dbReference>
<evidence type="ECO:0000256" key="1">
    <source>
        <dbReference type="ARBA" id="ARBA00022801"/>
    </source>
</evidence>
<dbReference type="PANTHER" id="PTHR45648:SF22">
    <property type="entry name" value="GDSL LIPASE_ACYLHYDROLASE FAMILY PROTEIN (AFU_ORTHOLOGUE AFUA_4G14700)"/>
    <property type="match status" value="1"/>
</dbReference>
<name>A0A2T2ZVD8_9PEZI</name>
<dbReference type="SUPFAM" id="SSF52266">
    <property type="entry name" value="SGNH hydrolase"/>
    <property type="match status" value="1"/>
</dbReference>
<organism evidence="2 3">
    <name type="scientific">Coniella lustricola</name>
    <dbReference type="NCBI Taxonomy" id="2025994"/>
    <lineage>
        <taxon>Eukaryota</taxon>
        <taxon>Fungi</taxon>
        <taxon>Dikarya</taxon>
        <taxon>Ascomycota</taxon>
        <taxon>Pezizomycotina</taxon>
        <taxon>Sordariomycetes</taxon>
        <taxon>Sordariomycetidae</taxon>
        <taxon>Diaporthales</taxon>
        <taxon>Schizoparmaceae</taxon>
        <taxon>Coniella</taxon>
    </lineage>
</organism>
<dbReference type="Gene3D" id="3.40.50.1110">
    <property type="entry name" value="SGNH hydrolase"/>
    <property type="match status" value="1"/>
</dbReference>
<dbReference type="OrthoDB" id="1600564at2759"/>
<dbReference type="Pfam" id="PF00657">
    <property type="entry name" value="Lipase_GDSL"/>
    <property type="match status" value="1"/>
</dbReference>
<dbReference type="PANTHER" id="PTHR45648">
    <property type="entry name" value="GDSL LIPASE/ACYLHYDROLASE FAMILY PROTEIN (AFU_ORTHOLOGUE AFUA_4G14700)"/>
    <property type="match status" value="1"/>
</dbReference>
<proteinExistence type="predicted"/>
<dbReference type="GO" id="GO:0016788">
    <property type="term" value="F:hydrolase activity, acting on ester bonds"/>
    <property type="evidence" value="ECO:0007669"/>
    <property type="project" value="InterPro"/>
</dbReference>
<keyword evidence="1" id="KW-0378">Hydrolase</keyword>
<dbReference type="AlphaFoldDB" id="A0A2T2ZVD8"/>
<dbReference type="InParanoid" id="A0A2T2ZVD8"/>
<keyword evidence="3" id="KW-1185">Reference proteome</keyword>
<gene>
    <name evidence="2" type="ORF">BD289DRAFT_463536</name>
</gene>
<dbReference type="EMBL" id="KZ678641">
    <property type="protein sequence ID" value="PSR77730.1"/>
    <property type="molecule type" value="Genomic_DNA"/>
</dbReference>
<dbReference type="STRING" id="2025994.A0A2T2ZVD8"/>
<dbReference type="InterPro" id="IPR051058">
    <property type="entry name" value="GDSL_Est/Lipase"/>
</dbReference>
<sequence length="315" mass="35275">MSHIFSFGDSYTGTDFKFNEIPFPSRNFPLGNPPYPGRTSANGPNWIDYLTVKYNQSFIKTYNLAAGGATANPEMVPPGFPSVFSLRGQIVDAFIPGYSHRRIHGHDGQPKAPGYPHWLPQNTLFIIWMGINDVNGGFPRGPSGPGGTDALNKRTFKEYAKMLDLLHQHGAANFAILNVPAIERSPHIRSQGAPAVAMARRDLLQFNGMLWDMLRSFKAKHKDKANVFVYDVYKDWNTVIDHPQAFKQTARLKNTMDYCAAYQFGTPTPDYFDPACGVPANQYLWSNAMHPTDRIHELVAARIPEILLKGDQDLC</sequence>
<evidence type="ECO:0008006" key="4">
    <source>
        <dbReference type="Google" id="ProtNLM"/>
    </source>
</evidence>
<dbReference type="InterPro" id="IPR001087">
    <property type="entry name" value="GDSL"/>
</dbReference>
<dbReference type="Proteomes" id="UP000241462">
    <property type="component" value="Unassembled WGS sequence"/>
</dbReference>
<dbReference type="CDD" id="cd01846">
    <property type="entry name" value="fatty_acyltransferase_like"/>
    <property type="match status" value="1"/>
</dbReference>